<sequence>MIEENIRDWLFAIEDARQGLLAPHWQQAYIHEMEQSLEPEACYFFLPTLRAAIQSRPQISDEDAARQELDRSGSQLLFFFEHDYRTMVELVFVPMRHIYTVYLALDLRQSNIKIRQDAWLIEERLDIWRREQGLSFDKTSTLSYPAHFPTKQTYSSLEQALNYLYTVLHWPELL</sequence>
<evidence type="ECO:0000313" key="2">
    <source>
        <dbReference type="Proteomes" id="UP001055185"/>
    </source>
</evidence>
<keyword evidence="2" id="KW-1185">Reference proteome</keyword>
<organism evidence="1 2">
    <name type="scientific">Faecalibacterium gallinarum</name>
    <dbReference type="NCBI Taxonomy" id="2903556"/>
    <lineage>
        <taxon>Bacteria</taxon>
        <taxon>Bacillati</taxon>
        <taxon>Bacillota</taxon>
        <taxon>Clostridia</taxon>
        <taxon>Eubacteriales</taxon>
        <taxon>Oscillospiraceae</taxon>
        <taxon>Faecalibacterium</taxon>
    </lineage>
</organism>
<dbReference type="AlphaFoldDB" id="A0AA37J1Z8"/>
<proteinExistence type="predicted"/>
<dbReference type="RefSeq" id="WP_238317703.1">
    <property type="nucleotide sequence ID" value="NZ_BQKV01000098.1"/>
</dbReference>
<evidence type="ECO:0000313" key="1">
    <source>
        <dbReference type="EMBL" id="GJN65487.1"/>
    </source>
</evidence>
<protein>
    <submittedName>
        <fullName evidence="1">Uncharacterized protein</fullName>
    </submittedName>
</protein>
<comment type="caution">
    <text evidence="1">The sequence shown here is derived from an EMBL/GenBank/DDBJ whole genome shotgun (WGS) entry which is preliminary data.</text>
</comment>
<name>A0AA37J1Z8_9FIRM</name>
<accession>A0AA37J1Z8</accession>
<gene>
    <name evidence="1" type="ORF">JCM17207_21120</name>
</gene>
<reference evidence="1" key="1">
    <citation type="journal article" date="2022" name="Int. J. Syst. Evol. Microbiol.">
        <title>Genome-based, phenotypic and chemotaxonomic classification of Faecalibacterium strains: proposal of three novel species Faecalibacterium duncaniae sp. nov., Faecalibacterium hattorii sp. nov. and Faecalibacterium gallinarum sp. nov. .</title>
        <authorList>
            <person name="Sakamoto M."/>
            <person name="Sakurai N."/>
            <person name="Tanno H."/>
            <person name="Iino T."/>
            <person name="Ohkuma M."/>
            <person name="Endo A."/>
        </authorList>
    </citation>
    <scope>NUCLEOTIDE SEQUENCE</scope>
    <source>
        <strain evidence="1">JCM 17207</strain>
    </source>
</reference>
<dbReference type="Proteomes" id="UP001055185">
    <property type="component" value="Unassembled WGS sequence"/>
</dbReference>
<dbReference type="EMBL" id="BQKV01000098">
    <property type="protein sequence ID" value="GJN65487.1"/>
    <property type="molecule type" value="Genomic_DNA"/>
</dbReference>